<dbReference type="RefSeq" id="WP_155176784.1">
    <property type="nucleotide sequence ID" value="NZ_BAAAFL010000053.1"/>
</dbReference>
<feature type="transmembrane region" description="Helical" evidence="1">
    <location>
        <begin position="26"/>
        <end position="44"/>
    </location>
</feature>
<keyword evidence="1" id="KW-0812">Transmembrane</keyword>
<dbReference type="Proteomes" id="UP000798808">
    <property type="component" value="Unassembled WGS sequence"/>
</dbReference>
<reference evidence="2 3" key="1">
    <citation type="submission" date="2019-02" db="EMBL/GenBank/DDBJ databases">
        <authorList>
            <person name="Goldberg S.R."/>
            <person name="Haltli B.A."/>
            <person name="Correa H."/>
            <person name="Russell K.G."/>
        </authorList>
    </citation>
    <scope>NUCLEOTIDE SEQUENCE [LARGE SCALE GENOMIC DNA]</scope>
    <source>
        <strain evidence="2 3">JCM 16186</strain>
    </source>
</reference>
<evidence type="ECO:0000313" key="2">
    <source>
        <dbReference type="EMBL" id="MTI28855.1"/>
    </source>
</evidence>
<evidence type="ECO:0000313" key="3">
    <source>
        <dbReference type="Proteomes" id="UP000798808"/>
    </source>
</evidence>
<proteinExistence type="predicted"/>
<comment type="caution">
    <text evidence="2">The sequence shown here is derived from an EMBL/GenBank/DDBJ whole genome shotgun (WGS) entry which is preliminary data.</text>
</comment>
<sequence length="124" mass="14397">MKITSIILALIFLAFAALQYNDPDPWLWIVIYGYVALIPILYLFKVYPVRLILISIVAGLIYSFFYIPGVLDWLQHGTPQELAQEMKATKPYIEESREFLGLLIALSALLFYYFKERKLGYPKV</sequence>
<keyword evidence="1" id="KW-1133">Transmembrane helix</keyword>
<organism evidence="2 3">
    <name type="scientific">Fulvivirga kasyanovii</name>
    <dbReference type="NCBI Taxonomy" id="396812"/>
    <lineage>
        <taxon>Bacteria</taxon>
        <taxon>Pseudomonadati</taxon>
        <taxon>Bacteroidota</taxon>
        <taxon>Cytophagia</taxon>
        <taxon>Cytophagales</taxon>
        <taxon>Fulvivirgaceae</taxon>
        <taxon>Fulvivirga</taxon>
    </lineage>
</organism>
<keyword evidence="3" id="KW-1185">Reference proteome</keyword>
<feature type="transmembrane region" description="Helical" evidence="1">
    <location>
        <begin position="51"/>
        <end position="71"/>
    </location>
</feature>
<name>A0ABW9RYI0_9BACT</name>
<keyword evidence="1" id="KW-0472">Membrane</keyword>
<protein>
    <recommendedName>
        <fullName evidence="4">Transmembrane family 220 protein</fullName>
    </recommendedName>
</protein>
<evidence type="ECO:0000256" key="1">
    <source>
        <dbReference type="SAM" id="Phobius"/>
    </source>
</evidence>
<dbReference type="EMBL" id="SMLW01000674">
    <property type="protein sequence ID" value="MTI28855.1"/>
    <property type="molecule type" value="Genomic_DNA"/>
</dbReference>
<feature type="transmembrane region" description="Helical" evidence="1">
    <location>
        <begin position="99"/>
        <end position="114"/>
    </location>
</feature>
<accession>A0ABW9RYI0</accession>
<dbReference type="Pfam" id="PF15071">
    <property type="entry name" value="TMEM220"/>
    <property type="match status" value="1"/>
</dbReference>
<gene>
    <name evidence="2" type="ORF">E1163_28100</name>
</gene>
<dbReference type="InterPro" id="IPR029377">
    <property type="entry name" value="TMEM220"/>
</dbReference>
<evidence type="ECO:0008006" key="4">
    <source>
        <dbReference type="Google" id="ProtNLM"/>
    </source>
</evidence>